<dbReference type="InterPro" id="IPR025265">
    <property type="entry name" value="WPP_dom"/>
</dbReference>
<feature type="region of interest" description="Disordered" evidence="5">
    <location>
        <begin position="128"/>
        <end position="167"/>
    </location>
</feature>
<feature type="compositionally biased region" description="Polar residues" evidence="5">
    <location>
        <begin position="132"/>
        <end position="145"/>
    </location>
</feature>
<reference evidence="7" key="1">
    <citation type="submission" date="2019-08" db="EMBL/GenBank/DDBJ databases">
        <title>Reference gene set and small RNA set construction with multiple tissues from Davidia involucrata Baill.</title>
        <authorList>
            <person name="Yang H."/>
            <person name="Zhou C."/>
            <person name="Li G."/>
            <person name="Wang J."/>
            <person name="Gao P."/>
            <person name="Wang M."/>
            <person name="Wang R."/>
            <person name="Zhao Y."/>
        </authorList>
    </citation>
    <scope>NUCLEOTIDE SEQUENCE</scope>
    <source>
        <tissue evidence="7">Mixed with DoveR01_LX</tissue>
    </source>
</reference>
<dbReference type="GO" id="GO:0005634">
    <property type="term" value="C:nucleus"/>
    <property type="evidence" value="ECO:0007669"/>
    <property type="project" value="UniProtKB-SubCell"/>
</dbReference>
<evidence type="ECO:0000256" key="4">
    <source>
        <dbReference type="ARBA" id="ARBA00023242"/>
    </source>
</evidence>
<dbReference type="PANTHER" id="PTHR34362">
    <property type="entry name" value="WPP DOMAIN-CONTAINING PROTEIN 1-RELATED"/>
    <property type="match status" value="1"/>
</dbReference>
<dbReference type="EMBL" id="GHES01030481">
    <property type="protein sequence ID" value="MPA61040.1"/>
    <property type="molecule type" value="Transcribed_RNA"/>
</dbReference>
<dbReference type="AlphaFoldDB" id="A0A5B7AWF2"/>
<dbReference type="Gene3D" id="1.10.246.200">
    <property type="entry name" value="WPP domain"/>
    <property type="match status" value="1"/>
</dbReference>
<feature type="region of interest" description="Disordered" evidence="5">
    <location>
        <begin position="1"/>
        <end position="42"/>
    </location>
</feature>
<dbReference type="GO" id="GO:0048527">
    <property type="term" value="P:lateral root development"/>
    <property type="evidence" value="ECO:0007669"/>
    <property type="project" value="InterPro"/>
</dbReference>
<protein>
    <submittedName>
        <fullName evidence="7">Putative MFP1 attachment factor 1-like</fullName>
    </submittedName>
</protein>
<keyword evidence="3" id="KW-0963">Cytoplasm</keyword>
<comment type="subcellular location">
    <subcellularLocation>
        <location evidence="2">Cytoplasm</location>
    </subcellularLocation>
    <subcellularLocation>
        <location evidence="1">Nucleus</location>
    </subcellularLocation>
</comment>
<sequence length="167" mass="18040">MADSNEENSSAVEEQEPKAPTMAETEEHQPQQQHGIKKPEKMNISFSIWPPTQRTRDAVINRLIETLSTPSVLSKRYGSMPQEEASAAARRIEDEAFSAAAASASADDDGIEILQVYSKEISKRMLEAVKSRSASASTPDSNIAPQSPAVAPTSPASEEISPVEIES</sequence>
<keyword evidence="4" id="KW-0539">Nucleus</keyword>
<dbReference type="GO" id="GO:0005737">
    <property type="term" value="C:cytoplasm"/>
    <property type="evidence" value="ECO:0007669"/>
    <property type="project" value="UniProtKB-SubCell"/>
</dbReference>
<name>A0A5B7AWF2_DAVIN</name>
<dbReference type="PANTHER" id="PTHR34362:SF1">
    <property type="entry name" value="WPP DOMAIN-CONTAINING PROTEIN 1-RELATED"/>
    <property type="match status" value="1"/>
</dbReference>
<dbReference type="InterPro" id="IPR044692">
    <property type="entry name" value="WPP1/2/3"/>
</dbReference>
<accession>A0A5B7AWF2</accession>
<evidence type="ECO:0000256" key="1">
    <source>
        <dbReference type="ARBA" id="ARBA00004123"/>
    </source>
</evidence>
<proteinExistence type="predicted"/>
<evidence type="ECO:0000256" key="2">
    <source>
        <dbReference type="ARBA" id="ARBA00004496"/>
    </source>
</evidence>
<feature type="domain" description="WPP" evidence="6">
    <location>
        <begin position="45"/>
        <end position="137"/>
    </location>
</feature>
<gene>
    <name evidence="7" type="ORF">Din_030481</name>
</gene>
<evidence type="ECO:0000256" key="5">
    <source>
        <dbReference type="SAM" id="MobiDB-lite"/>
    </source>
</evidence>
<dbReference type="GO" id="GO:0000278">
    <property type="term" value="P:mitotic cell cycle"/>
    <property type="evidence" value="ECO:0007669"/>
    <property type="project" value="InterPro"/>
</dbReference>
<organism evidence="7">
    <name type="scientific">Davidia involucrata</name>
    <name type="common">Dove tree</name>
    <dbReference type="NCBI Taxonomy" id="16924"/>
    <lineage>
        <taxon>Eukaryota</taxon>
        <taxon>Viridiplantae</taxon>
        <taxon>Streptophyta</taxon>
        <taxon>Embryophyta</taxon>
        <taxon>Tracheophyta</taxon>
        <taxon>Spermatophyta</taxon>
        <taxon>Magnoliopsida</taxon>
        <taxon>eudicotyledons</taxon>
        <taxon>Gunneridae</taxon>
        <taxon>Pentapetalae</taxon>
        <taxon>asterids</taxon>
        <taxon>Cornales</taxon>
        <taxon>Nyssaceae</taxon>
        <taxon>Davidia</taxon>
    </lineage>
</organism>
<dbReference type="Pfam" id="PF13943">
    <property type="entry name" value="WPP"/>
    <property type="match status" value="1"/>
</dbReference>
<evidence type="ECO:0000259" key="6">
    <source>
        <dbReference type="Pfam" id="PF13943"/>
    </source>
</evidence>
<dbReference type="InterPro" id="IPR038214">
    <property type="entry name" value="WPP_sf"/>
</dbReference>
<evidence type="ECO:0000256" key="3">
    <source>
        <dbReference type="ARBA" id="ARBA00022490"/>
    </source>
</evidence>
<evidence type="ECO:0000313" key="7">
    <source>
        <dbReference type="EMBL" id="MPA61040.1"/>
    </source>
</evidence>